<evidence type="ECO:0000256" key="1">
    <source>
        <dbReference type="SAM" id="Phobius"/>
    </source>
</evidence>
<keyword evidence="1" id="KW-0472">Membrane</keyword>
<protein>
    <submittedName>
        <fullName evidence="2">Uncharacterized protein</fullName>
    </submittedName>
</protein>
<keyword evidence="3" id="KW-1185">Reference proteome</keyword>
<gene>
    <name evidence="2" type="ORF">PHYEVI_LOCUS5811</name>
</gene>
<evidence type="ECO:0000313" key="2">
    <source>
        <dbReference type="EMBL" id="CAG9859436.1"/>
    </source>
</evidence>
<dbReference type="AlphaFoldDB" id="A0A9N9TJP8"/>
<sequence length="58" mass="6671">MHFLAEPKFPRICKYSSYFVLLFGASYLLANLAAFSCKKYVSSRSFFCPSGYQDKNNI</sequence>
<dbReference type="Proteomes" id="UP001153712">
    <property type="component" value="Chromosome 2"/>
</dbReference>
<proteinExistence type="predicted"/>
<evidence type="ECO:0000313" key="3">
    <source>
        <dbReference type="Proteomes" id="UP001153712"/>
    </source>
</evidence>
<reference evidence="2" key="1">
    <citation type="submission" date="2022-01" db="EMBL/GenBank/DDBJ databases">
        <authorList>
            <person name="King R."/>
        </authorList>
    </citation>
    <scope>NUCLEOTIDE SEQUENCE</scope>
</reference>
<keyword evidence="1" id="KW-0812">Transmembrane</keyword>
<feature type="transmembrane region" description="Helical" evidence="1">
    <location>
        <begin position="15"/>
        <end position="35"/>
    </location>
</feature>
<name>A0A9N9TJP8_PHYSR</name>
<dbReference type="EMBL" id="OU900095">
    <property type="protein sequence ID" value="CAG9859436.1"/>
    <property type="molecule type" value="Genomic_DNA"/>
</dbReference>
<keyword evidence="1" id="KW-1133">Transmembrane helix</keyword>
<accession>A0A9N9TJP8</accession>
<organism evidence="2 3">
    <name type="scientific">Phyllotreta striolata</name>
    <name type="common">Striped flea beetle</name>
    <name type="synonym">Crioceris striolata</name>
    <dbReference type="NCBI Taxonomy" id="444603"/>
    <lineage>
        <taxon>Eukaryota</taxon>
        <taxon>Metazoa</taxon>
        <taxon>Ecdysozoa</taxon>
        <taxon>Arthropoda</taxon>
        <taxon>Hexapoda</taxon>
        <taxon>Insecta</taxon>
        <taxon>Pterygota</taxon>
        <taxon>Neoptera</taxon>
        <taxon>Endopterygota</taxon>
        <taxon>Coleoptera</taxon>
        <taxon>Polyphaga</taxon>
        <taxon>Cucujiformia</taxon>
        <taxon>Chrysomeloidea</taxon>
        <taxon>Chrysomelidae</taxon>
        <taxon>Galerucinae</taxon>
        <taxon>Alticini</taxon>
        <taxon>Phyllotreta</taxon>
    </lineage>
</organism>